<keyword evidence="8 9" id="KW-0472">Membrane</keyword>
<dbReference type="PIRSF" id="PIRSF005419">
    <property type="entry name" value="FlhA"/>
    <property type="match status" value="1"/>
</dbReference>
<dbReference type="InterPro" id="IPR042194">
    <property type="entry name" value="FHIPEP_1"/>
</dbReference>
<evidence type="ECO:0000256" key="4">
    <source>
        <dbReference type="ARBA" id="ARBA00022475"/>
    </source>
</evidence>
<dbReference type="Pfam" id="PF00771">
    <property type="entry name" value="FHIPEP"/>
    <property type="match status" value="1"/>
</dbReference>
<name>A0ABS2K7L9_9GAMM</name>
<evidence type="ECO:0000256" key="7">
    <source>
        <dbReference type="ARBA" id="ARBA00022989"/>
    </source>
</evidence>
<dbReference type="Proteomes" id="UP001430149">
    <property type="component" value="Unassembled WGS sequence"/>
</dbReference>
<evidence type="ECO:0000256" key="5">
    <source>
        <dbReference type="ARBA" id="ARBA00022519"/>
    </source>
</evidence>
<evidence type="ECO:0000256" key="9">
    <source>
        <dbReference type="SAM" id="Phobius"/>
    </source>
</evidence>
<keyword evidence="4" id="KW-1003">Cell membrane</keyword>
<comment type="similarity">
    <text evidence="2">Belongs to the FHIPEP (flagella/HR/invasion proteins export pore) family.</text>
</comment>
<feature type="transmembrane region" description="Helical" evidence="9">
    <location>
        <begin position="21"/>
        <end position="39"/>
    </location>
</feature>
<dbReference type="RefSeq" id="WP_204683299.1">
    <property type="nucleotide sequence ID" value="NZ_BSNR01000004.1"/>
</dbReference>
<dbReference type="Gene3D" id="3.40.30.60">
    <property type="entry name" value="FHIPEP family, domain 1"/>
    <property type="match status" value="1"/>
</dbReference>
<evidence type="ECO:0000256" key="8">
    <source>
        <dbReference type="ARBA" id="ARBA00023136"/>
    </source>
</evidence>
<evidence type="ECO:0000256" key="6">
    <source>
        <dbReference type="ARBA" id="ARBA00022692"/>
    </source>
</evidence>
<comment type="subcellular location">
    <subcellularLocation>
        <location evidence="1">Cell inner membrane</location>
        <topology evidence="1">Multi-pass membrane protein</topology>
    </subcellularLocation>
</comment>
<keyword evidence="3" id="KW-0813">Transport</keyword>
<organism evidence="10 11">
    <name type="scientific">Dyella flava</name>
    <dbReference type="NCBI Taxonomy" id="1920170"/>
    <lineage>
        <taxon>Bacteria</taxon>
        <taxon>Pseudomonadati</taxon>
        <taxon>Pseudomonadota</taxon>
        <taxon>Gammaproteobacteria</taxon>
        <taxon>Lysobacterales</taxon>
        <taxon>Rhodanobacteraceae</taxon>
        <taxon>Dyella</taxon>
    </lineage>
</organism>
<protein>
    <submittedName>
        <fullName evidence="10">FHIPEP family type III secretion protein</fullName>
    </submittedName>
</protein>
<keyword evidence="7 9" id="KW-1133">Transmembrane helix</keyword>
<feature type="transmembrane region" description="Helical" evidence="9">
    <location>
        <begin position="206"/>
        <end position="226"/>
    </location>
</feature>
<dbReference type="InterPro" id="IPR001712">
    <property type="entry name" value="T3SS_FHIPEP"/>
</dbReference>
<dbReference type="Gene3D" id="1.10.8.540">
    <property type="entry name" value="FHIPEP family, domain 3"/>
    <property type="match status" value="1"/>
</dbReference>
<keyword evidence="5" id="KW-0997">Cell inner membrane</keyword>
<keyword evidence="11" id="KW-1185">Reference proteome</keyword>
<proteinExistence type="inferred from homology"/>
<dbReference type="PANTHER" id="PTHR30161:SF2">
    <property type="entry name" value="INVASION PROTEIN INVA"/>
    <property type="match status" value="1"/>
</dbReference>
<evidence type="ECO:0000313" key="11">
    <source>
        <dbReference type="Proteomes" id="UP001430149"/>
    </source>
</evidence>
<reference evidence="10" key="1">
    <citation type="submission" date="2020-10" db="EMBL/GenBank/DDBJ databases">
        <title>Phylogeny of dyella-like bacteria.</title>
        <authorList>
            <person name="Fu J."/>
        </authorList>
    </citation>
    <scope>NUCLEOTIDE SEQUENCE</scope>
    <source>
        <strain evidence="10">DHOC52</strain>
    </source>
</reference>
<evidence type="ECO:0000313" key="10">
    <source>
        <dbReference type="EMBL" id="MBM7126777.1"/>
    </source>
</evidence>
<evidence type="ECO:0000256" key="2">
    <source>
        <dbReference type="ARBA" id="ARBA00008835"/>
    </source>
</evidence>
<evidence type="ECO:0000256" key="3">
    <source>
        <dbReference type="ARBA" id="ARBA00022448"/>
    </source>
</evidence>
<keyword evidence="6 9" id="KW-0812">Transmembrane</keyword>
<feature type="transmembrane region" description="Helical" evidence="9">
    <location>
        <begin position="114"/>
        <end position="137"/>
    </location>
</feature>
<evidence type="ECO:0000256" key="1">
    <source>
        <dbReference type="ARBA" id="ARBA00004429"/>
    </source>
</evidence>
<dbReference type="InterPro" id="IPR042193">
    <property type="entry name" value="FHIPEP_3"/>
</dbReference>
<sequence length="703" mass="75840">MNSMQFGDFKRLDITPFVEKYIDVAMGLVFLTIIMLLVLPTPGFMLDMAIAANFSFSILLVAVAIYIKSTLDLATFPSLLLLTTLFRLGLAVATTKGVLLHAHAGDMVQVFGELVVGGNVVVGLVVFLLLCTVQFVVVSKGSDRVAEVAARFTLDAIPGKQMSIDADLRAGVISADQARERRQVLQQEIQLHGALDGAMKFVKGDAMVGLIVALINIVGGIAVGVLQRHLPFHDAVGTYVILTVGDGLVSQIPSLMVSISAGLVITRGDTDMSTDKNGNLGRRIYDQVASQPRPVLMAAVMAFLLAVVPGFPHLQFMVIGLALLGIGTARRKREQVVASSRQAPMPNMARDGSHYVPLLLDTVEFGTTVPLRIRVGRGAFNAIVPADFNRELGNIRQYLMQNLGLPFPGLSMVGEPSMHEPSYIIEVNDVAVMSGELHANELLVFGEPEMLKGCSHERPSLYPGSSEAYWVDEREAESARAAGAGVARPSEALAAQIYAVCYRHATDFVGTQEAQFLLDRMRTTFPDLVTSLTGTVTATAFGRLLSDLLEESISIRNLRAICEAIMRMPPGDRSRHRLLEAARIAVVPMGIGAYVDAETGTLPAIVIDESWGMVLTNALRTDVDGEPCLALGYNDLQGFQAALRKVFEATYGSAVLLTSSTLRKHVAQLAKQIDDKRYVLAVEEIPVGTVTIDRVAVVERGNA</sequence>
<dbReference type="InterPro" id="IPR042196">
    <property type="entry name" value="FHIPEP_4"/>
</dbReference>
<feature type="transmembrane region" description="Helical" evidence="9">
    <location>
        <begin position="295"/>
        <end position="324"/>
    </location>
</feature>
<feature type="transmembrane region" description="Helical" evidence="9">
    <location>
        <begin position="45"/>
        <end position="67"/>
    </location>
</feature>
<feature type="transmembrane region" description="Helical" evidence="9">
    <location>
        <begin position="79"/>
        <end position="102"/>
    </location>
</feature>
<dbReference type="EMBL" id="JADIKE010000037">
    <property type="protein sequence ID" value="MBM7126777.1"/>
    <property type="molecule type" value="Genomic_DNA"/>
</dbReference>
<comment type="caution">
    <text evidence="10">The sequence shown here is derived from an EMBL/GenBank/DDBJ whole genome shotgun (WGS) entry which is preliminary data.</text>
</comment>
<gene>
    <name evidence="10" type="ORF">ISP19_15470</name>
</gene>
<dbReference type="Gene3D" id="3.40.50.12790">
    <property type="entry name" value="FHIPEP family, domain 4"/>
    <property type="match status" value="1"/>
</dbReference>
<accession>A0ABS2K7L9</accession>
<dbReference type="PANTHER" id="PTHR30161">
    <property type="entry name" value="FLAGELLAR EXPORT PROTEIN, MEMBRANE FLHA SUBUNIT-RELATED"/>
    <property type="match status" value="1"/>
</dbReference>
<dbReference type="PRINTS" id="PR00949">
    <property type="entry name" value="TYPE3IMAPROT"/>
</dbReference>